<dbReference type="Pfam" id="PF10358">
    <property type="entry name" value="NT-C2"/>
    <property type="match status" value="1"/>
</dbReference>
<dbReference type="PANTHER" id="PTHR21456:SF1">
    <property type="entry name" value="C2 NT-TYPE DOMAIN-CONTAINING PROTEIN"/>
    <property type="match status" value="1"/>
</dbReference>
<dbReference type="PANTHER" id="PTHR21456">
    <property type="entry name" value="FAMILY WITH SEQUENCE SIMILARITY 102"/>
    <property type="match status" value="1"/>
</dbReference>
<dbReference type="RefSeq" id="XP_014482735.1">
    <property type="nucleotide sequence ID" value="XM_014627249.1"/>
</dbReference>
<dbReference type="GeneID" id="106748580"/>
<gene>
    <name evidence="5" type="primary">LOC106748580</name>
</gene>
<evidence type="ECO:0000256" key="1">
    <source>
        <dbReference type="ARBA" id="ARBA00034780"/>
    </source>
</evidence>
<proteinExistence type="inferred from homology"/>
<evidence type="ECO:0000256" key="2">
    <source>
        <dbReference type="SAM" id="MobiDB-lite"/>
    </source>
</evidence>
<protein>
    <submittedName>
        <fullName evidence="5">Protein FAM102A isoform X5</fullName>
    </submittedName>
</protein>
<dbReference type="InterPro" id="IPR019448">
    <property type="entry name" value="NT-C2"/>
</dbReference>
<dbReference type="PROSITE" id="PS51840">
    <property type="entry name" value="C2_NT"/>
    <property type="match status" value="1"/>
</dbReference>
<feature type="compositionally biased region" description="Basic and acidic residues" evidence="2">
    <location>
        <begin position="309"/>
        <end position="325"/>
    </location>
</feature>
<feature type="compositionally biased region" description="Low complexity" evidence="2">
    <location>
        <begin position="279"/>
        <end position="292"/>
    </location>
</feature>
<evidence type="ECO:0000259" key="3">
    <source>
        <dbReference type="PROSITE" id="PS51840"/>
    </source>
</evidence>
<organism evidence="4 5">
    <name type="scientific">Dinoponera quadriceps</name>
    <name type="common">South American ant</name>
    <dbReference type="NCBI Taxonomy" id="609295"/>
    <lineage>
        <taxon>Eukaryota</taxon>
        <taxon>Metazoa</taxon>
        <taxon>Ecdysozoa</taxon>
        <taxon>Arthropoda</taxon>
        <taxon>Hexapoda</taxon>
        <taxon>Insecta</taxon>
        <taxon>Pterygota</taxon>
        <taxon>Neoptera</taxon>
        <taxon>Endopterygota</taxon>
        <taxon>Hymenoptera</taxon>
        <taxon>Apocrita</taxon>
        <taxon>Aculeata</taxon>
        <taxon>Formicoidea</taxon>
        <taxon>Formicidae</taxon>
        <taxon>Ponerinae</taxon>
        <taxon>Ponerini</taxon>
        <taxon>Dinoponera</taxon>
    </lineage>
</organism>
<name>A0A6P3XW15_DINQU</name>
<dbReference type="InterPro" id="IPR039931">
    <property type="entry name" value="EEIG1/2-like"/>
</dbReference>
<dbReference type="AlphaFoldDB" id="A0A6P3XW15"/>
<dbReference type="Proteomes" id="UP000515204">
    <property type="component" value="Unplaced"/>
</dbReference>
<feature type="compositionally biased region" description="Polar residues" evidence="2">
    <location>
        <begin position="259"/>
        <end position="278"/>
    </location>
</feature>
<evidence type="ECO:0000313" key="5">
    <source>
        <dbReference type="RefSeq" id="XP_014482735.1"/>
    </source>
</evidence>
<keyword evidence="4" id="KW-1185">Reference proteome</keyword>
<evidence type="ECO:0000313" key="4">
    <source>
        <dbReference type="Proteomes" id="UP000515204"/>
    </source>
</evidence>
<accession>A0A6P3XW15</accession>
<comment type="similarity">
    <text evidence="1">Belongs to the EEIG family.</text>
</comment>
<sequence length="403" mass="43539">MAFMMKKKKYKFSVEVDLEELTAVPFVSAVLFAKLRLLDGGSFVDHSTREEVQEHTVRWNAKFEFLCKMSANASTGVLDPCILRISVRKELKGGRSFQKLGFTDLNLAEFAGAGLCRRRCLLEGYDARHRQDNSMLRVAIKMNMLSGDILFKVPSPSLKQTQLAVPGVQGVPGVTGDEVTTSERCSNREDYVSTGSLAGSIASASSGFGSLPKKRPALFTSELLSGTETYDSMTLSEIVPSAVPVVEALVEAHTESGHSRNSSNTSQLSKGSGYGSLNSHSQHSRQSSSGDSGHIRNPSGGSGLSETGSLDRAKAALERRKKAEDGTGNPVLCRVEVTRPNPDSLIDELLKATNLEQTDLESSETTGLQLFIAKDGTTALGSHEVKSQMPGVFKQVVMEENNR</sequence>
<feature type="domain" description="C2 NT-type" evidence="3">
    <location>
        <begin position="2"/>
        <end position="144"/>
    </location>
</feature>
<feature type="region of interest" description="Disordered" evidence="2">
    <location>
        <begin position="252"/>
        <end position="327"/>
    </location>
</feature>
<dbReference type="OrthoDB" id="3365224at2759"/>
<reference evidence="5" key="1">
    <citation type="submission" date="2025-08" db="UniProtKB">
        <authorList>
            <consortium name="RefSeq"/>
        </authorList>
    </citation>
    <scope>IDENTIFICATION</scope>
</reference>